<dbReference type="SUPFAM" id="SSF54695">
    <property type="entry name" value="POZ domain"/>
    <property type="match status" value="1"/>
</dbReference>
<evidence type="ECO:0000313" key="2">
    <source>
        <dbReference type="Proteomes" id="UP000095287"/>
    </source>
</evidence>
<keyword evidence="2" id="KW-1185">Reference proteome</keyword>
<dbReference type="PANTHER" id="PTHR14499">
    <property type="entry name" value="POTASSIUM CHANNEL TETRAMERIZATION DOMAIN-CONTAINING"/>
    <property type="match status" value="1"/>
</dbReference>
<dbReference type="InterPro" id="IPR011333">
    <property type="entry name" value="SKP1/BTB/POZ_sf"/>
</dbReference>
<accession>A0A1I7ZJH4</accession>
<feature type="domain" description="Potassium channel tetramerisation-type BTB" evidence="1">
    <location>
        <begin position="4"/>
        <end position="99"/>
    </location>
</feature>
<protein>
    <submittedName>
        <fullName evidence="3">BTB_2 domain-containing protein</fullName>
    </submittedName>
</protein>
<dbReference type="AlphaFoldDB" id="A0A1I7ZJH4"/>
<dbReference type="GO" id="GO:0051260">
    <property type="term" value="P:protein homooligomerization"/>
    <property type="evidence" value="ECO:0007669"/>
    <property type="project" value="InterPro"/>
</dbReference>
<dbReference type="Pfam" id="PF02214">
    <property type="entry name" value="BTB_2"/>
    <property type="match status" value="1"/>
</dbReference>
<organism evidence="2 3">
    <name type="scientific">Steinernema glaseri</name>
    <dbReference type="NCBI Taxonomy" id="37863"/>
    <lineage>
        <taxon>Eukaryota</taxon>
        <taxon>Metazoa</taxon>
        <taxon>Ecdysozoa</taxon>
        <taxon>Nematoda</taxon>
        <taxon>Chromadorea</taxon>
        <taxon>Rhabditida</taxon>
        <taxon>Tylenchina</taxon>
        <taxon>Panagrolaimomorpha</taxon>
        <taxon>Strongyloidoidea</taxon>
        <taxon>Steinernematidae</taxon>
        <taxon>Steinernema</taxon>
    </lineage>
</organism>
<dbReference type="CDD" id="cd18316">
    <property type="entry name" value="BTB_POZ_KCTD-like"/>
    <property type="match status" value="1"/>
</dbReference>
<dbReference type="PANTHER" id="PTHR14499:SF135">
    <property type="entry name" value="BTB DOMAIN-CONTAINING PROTEIN-RELATED"/>
    <property type="match status" value="1"/>
</dbReference>
<sequence length="246" mass="27686">MNTVEFNVGGKVFVTTYATLSVEKTSNLYSWYVERCGSHHKHMLGKAFFIDRDAQCFGIVLNYLRLKAANQRWEACLPKDPDRLALLTQEAEYYELPALRDQAVALLQHCSEKNESAYVNEVGTWTRSHYSLSLSDSLQELQLSSRLRLICWFTHFVFLLNIIDSCETMLANSGTPPHTMFDTVGGNKPWLSTVHLPSSAITHMECGTLVAAAAGRPDIPGSHFLRLGIAVLRPRPLFVVPARSRR</sequence>
<reference evidence="3" key="1">
    <citation type="submission" date="2016-11" db="UniProtKB">
        <authorList>
            <consortium name="WormBaseParasite"/>
        </authorList>
    </citation>
    <scope>IDENTIFICATION</scope>
</reference>
<dbReference type="Proteomes" id="UP000095287">
    <property type="component" value="Unplaced"/>
</dbReference>
<proteinExistence type="predicted"/>
<evidence type="ECO:0000313" key="3">
    <source>
        <dbReference type="WBParaSite" id="L893_g26807.t2"/>
    </source>
</evidence>
<dbReference type="WBParaSite" id="L893_g26807.t2">
    <property type="protein sequence ID" value="L893_g26807.t2"/>
    <property type="gene ID" value="L893_g26807"/>
</dbReference>
<evidence type="ECO:0000259" key="1">
    <source>
        <dbReference type="Pfam" id="PF02214"/>
    </source>
</evidence>
<dbReference type="InterPro" id="IPR003131">
    <property type="entry name" value="T1-type_BTB"/>
</dbReference>
<dbReference type="Gene3D" id="3.30.710.10">
    <property type="entry name" value="Potassium Channel Kv1.1, Chain A"/>
    <property type="match status" value="1"/>
</dbReference>
<name>A0A1I7ZJH4_9BILA</name>